<reference evidence="1 2" key="1">
    <citation type="journal article" date="2012" name="PLoS ONE">
        <title>The genome characteristics and predicted function of methyl-group oxidation pathway in the obligate aceticlastic methanogens, Methanosaeta spp.</title>
        <authorList>
            <person name="Zhu J."/>
            <person name="Zheng H."/>
            <person name="Ai G."/>
            <person name="Zhang G."/>
            <person name="Liu D."/>
            <person name="Liu X."/>
            <person name="Dong X."/>
        </authorList>
    </citation>
    <scope>NUCLEOTIDE SEQUENCE [LARGE SCALE GENOMIC DNA]</scope>
    <source>
        <strain evidence="1 2">6Ac</strain>
    </source>
</reference>
<dbReference type="Proteomes" id="UP000005877">
    <property type="component" value="Chromosome"/>
</dbReference>
<dbReference type="KEGG" id="mhi:Mhar_1062"/>
<organism evidence="1 2">
    <name type="scientific">Methanothrix harundinacea (strain 6Ac)</name>
    <name type="common">Methanosaeta harundinacea</name>
    <dbReference type="NCBI Taxonomy" id="1110509"/>
    <lineage>
        <taxon>Archaea</taxon>
        <taxon>Methanobacteriati</taxon>
        <taxon>Methanobacteriota</taxon>
        <taxon>Stenosarchaea group</taxon>
        <taxon>Methanomicrobia</taxon>
        <taxon>Methanotrichales</taxon>
        <taxon>Methanotrichaceae</taxon>
        <taxon>Methanothrix</taxon>
    </lineage>
</organism>
<dbReference type="PATRIC" id="fig|1110509.7.peg.1182"/>
<dbReference type="STRING" id="1110509.Mhar_1062"/>
<dbReference type="RefSeq" id="WP_014586615.1">
    <property type="nucleotide sequence ID" value="NC_017527.1"/>
</dbReference>
<keyword evidence="2" id="KW-1185">Reference proteome</keyword>
<dbReference type="OrthoDB" id="371673at2157"/>
<dbReference type="Pfam" id="PF20126">
    <property type="entry name" value="TumE"/>
    <property type="match status" value="1"/>
</dbReference>
<proteinExistence type="predicted"/>
<evidence type="ECO:0000313" key="2">
    <source>
        <dbReference type="Proteomes" id="UP000005877"/>
    </source>
</evidence>
<dbReference type="GeneID" id="12510231"/>
<dbReference type="InterPro" id="IPR045397">
    <property type="entry name" value="TumE-like"/>
</dbReference>
<dbReference type="EMBL" id="CP003117">
    <property type="protein sequence ID" value="AET64430.1"/>
    <property type="molecule type" value="Genomic_DNA"/>
</dbReference>
<name>G7WMD5_METH6</name>
<dbReference type="AlphaFoldDB" id="G7WMD5"/>
<dbReference type="HOGENOM" id="CLU_159819_1_0_2"/>
<evidence type="ECO:0000313" key="1">
    <source>
        <dbReference type="EMBL" id="AET64430.1"/>
    </source>
</evidence>
<protein>
    <submittedName>
        <fullName evidence="1">Uncharacterized protein</fullName>
    </submittedName>
</protein>
<sequence length="123" mass="14164">MKVQDILDALSSSEIVEEMEVMVLVQEPGRQALRAAAKLKGGYVLFINEALGRDFRRYSYHVQKEAKMVRRWDNAPHWPDMKTFPHHLHVESNKNVSECQEVLIGYVLNEMEAIIRLESAVPS</sequence>
<accession>G7WMD5</accession>
<gene>
    <name evidence="1" type="ordered locus">Mhar_1062</name>
</gene>